<evidence type="ECO:0000256" key="1">
    <source>
        <dbReference type="SAM" id="MobiDB-lite"/>
    </source>
</evidence>
<feature type="region of interest" description="Disordered" evidence="1">
    <location>
        <begin position="1"/>
        <end position="20"/>
    </location>
</feature>
<evidence type="ECO:0000313" key="3">
    <source>
        <dbReference type="Proteomes" id="UP000076154"/>
    </source>
</evidence>
<sequence>MMATKALANGDSPAHYATNDRIAQTREDALNLILEEARITRTIPTRTGTSEDDDTSDSEVIIIEAPALTLPVEAPASTRGTLEGRNIHKPKDIEAPTSKPPAQALASSRAKLERPAVSEPKESHQKNVPSKRKQREMSAESDSDSEDTDATPKKKKKQVNAGGRRAKRRTESERKAKLENDEHVSEVEKHRVRCNKCQKWSALHERRTYDSCNWKIHKKTCPRITGQQSKRVAVVEKRKIVAPVGMRSLKSFFDVKVAGTSTTPMSVDTAVTETKTRYVTHKVSATPSITNFFVPGKPPVKTKHKEEEPEPEFPCEHLRGKEYDEYILRTETRKLGGISPGFRARIIRQVLHYKNLALLKGDDPRTKAQIVEDPIIPEDGNDEQASRNWTTAEKKRVDDILRGWARWEVNYVHRFVCSTSCNGMTSNLDRVCNECKKLAKDESLKHSIRRKNNEAALDEDEQHKIRKAREKHAPRTFRDVEARNLSKQLKDKIVFDAHSDLERGNTVGCFLRLYGAAMDGKLDGHKTFTSLCQVLEDQVHRATSSNPNSKYGIRYPQSYLNFMILLRSHGGNSARQYGLIISQLGGPSPRHLRTLVVKSEDALQNPLLVYENVARVKRLVDSVRYTGPVIVAGDCTKVRPHLSFSTDFGSHVLGSVLPLEDCVVNEYDEINSIVENVTKAKAAATQVRAIVMKIPLPQYPPQVVTLLPTTGADDASGILEQHLKLLGFAASLDLPVLSFAADGAASELSAQQTMDQQTSTFAPLTYDYLLYGVHIRVPVFKTGPLVSISDPPHGRKTCRNQPQYGTHTASLGKGYLVNRSLVRLYETGTSGLVWRDVNNIDKQDRVAWAVKRQVRVRTKCKSQVL</sequence>
<dbReference type="AlphaFoldDB" id="A0A369J551"/>
<name>A0A369J551_HYPMA</name>
<dbReference type="OrthoDB" id="2436145at2759"/>
<comment type="caution">
    <text evidence="2">The sequence shown here is derived from an EMBL/GenBank/DDBJ whole genome shotgun (WGS) entry which is preliminary data.</text>
</comment>
<proteinExistence type="predicted"/>
<reference evidence="2" key="1">
    <citation type="submission" date="2018-04" db="EMBL/GenBank/DDBJ databases">
        <title>Whole genome sequencing of Hypsizygus marmoreus.</title>
        <authorList>
            <person name="Choi I.-G."/>
            <person name="Min B."/>
            <person name="Kim J.-G."/>
            <person name="Kim S."/>
            <person name="Oh Y.-L."/>
            <person name="Kong W.-S."/>
            <person name="Park H."/>
            <person name="Jeong J."/>
            <person name="Song E.-S."/>
        </authorList>
    </citation>
    <scope>NUCLEOTIDE SEQUENCE [LARGE SCALE GENOMIC DNA]</scope>
    <source>
        <strain evidence="2">51987-8</strain>
    </source>
</reference>
<accession>A0A369J551</accession>
<keyword evidence="3" id="KW-1185">Reference proteome</keyword>
<dbReference type="InParanoid" id="A0A369J551"/>
<feature type="compositionally biased region" description="Acidic residues" evidence="1">
    <location>
        <begin position="139"/>
        <end position="149"/>
    </location>
</feature>
<gene>
    <name evidence="2" type="ORF">Hypma_003041</name>
</gene>
<evidence type="ECO:0000313" key="2">
    <source>
        <dbReference type="EMBL" id="RDB16290.1"/>
    </source>
</evidence>
<protein>
    <submittedName>
        <fullName evidence="2">Uncharacterized protein</fullName>
    </submittedName>
</protein>
<dbReference type="EMBL" id="LUEZ02000126">
    <property type="protein sequence ID" value="RDB16290.1"/>
    <property type="molecule type" value="Genomic_DNA"/>
</dbReference>
<feature type="compositionally biased region" description="Basic residues" evidence="1">
    <location>
        <begin position="153"/>
        <end position="168"/>
    </location>
</feature>
<organism evidence="2 3">
    <name type="scientific">Hypsizygus marmoreus</name>
    <name type="common">White beech mushroom</name>
    <name type="synonym">Agaricus marmoreus</name>
    <dbReference type="NCBI Taxonomy" id="39966"/>
    <lineage>
        <taxon>Eukaryota</taxon>
        <taxon>Fungi</taxon>
        <taxon>Dikarya</taxon>
        <taxon>Basidiomycota</taxon>
        <taxon>Agaricomycotina</taxon>
        <taxon>Agaricomycetes</taxon>
        <taxon>Agaricomycetidae</taxon>
        <taxon>Agaricales</taxon>
        <taxon>Tricholomatineae</taxon>
        <taxon>Lyophyllaceae</taxon>
        <taxon>Hypsizygus</taxon>
    </lineage>
</organism>
<feature type="compositionally biased region" description="Basic and acidic residues" evidence="1">
    <location>
        <begin position="85"/>
        <end position="94"/>
    </location>
</feature>
<feature type="compositionally biased region" description="Basic and acidic residues" evidence="1">
    <location>
        <begin position="169"/>
        <end position="182"/>
    </location>
</feature>
<feature type="region of interest" description="Disordered" evidence="1">
    <location>
        <begin position="72"/>
        <end position="182"/>
    </location>
</feature>
<dbReference type="STRING" id="39966.A0A369J551"/>
<feature type="compositionally biased region" description="Basic and acidic residues" evidence="1">
    <location>
        <begin position="110"/>
        <end position="125"/>
    </location>
</feature>
<dbReference type="Proteomes" id="UP000076154">
    <property type="component" value="Unassembled WGS sequence"/>
</dbReference>